<name>A0ACC2B386_DIPCM</name>
<dbReference type="EMBL" id="CM055109">
    <property type="protein sequence ID" value="KAJ7523809.1"/>
    <property type="molecule type" value="Genomic_DNA"/>
</dbReference>
<evidence type="ECO:0000313" key="2">
    <source>
        <dbReference type="Proteomes" id="UP001162992"/>
    </source>
</evidence>
<gene>
    <name evidence="1" type="ORF">O6H91_18G063400</name>
</gene>
<sequence length="229" mass="24817">MLHPASPSLSFVALLHLPSLSPSSVAPFSFPCCPLSSLPLCCALLALTSIHTSACFSSLLVPFPSPLLQFPPLTSIHSFPPALLPSPSCLLLHRPSHLLCFLPLLAYCPPSHRLRCGSLPSPSSTHLHSLSIRPLPSIHLLPYCPPRPASPPPRSSLLSPSLCYCSAPSPRSLPALACFTPSLRSAPPFLYWVKPPSLSPFDCDVAYWRGRDWRGRGSNARSRAYVTRE</sequence>
<reference evidence="2" key="1">
    <citation type="journal article" date="2024" name="Proc. Natl. Acad. Sci. U.S.A.">
        <title>Extraordinary preservation of gene collinearity over three hundred million years revealed in homosporous lycophytes.</title>
        <authorList>
            <person name="Li C."/>
            <person name="Wickell D."/>
            <person name="Kuo L.Y."/>
            <person name="Chen X."/>
            <person name="Nie B."/>
            <person name="Liao X."/>
            <person name="Peng D."/>
            <person name="Ji J."/>
            <person name="Jenkins J."/>
            <person name="Williams M."/>
            <person name="Shu S."/>
            <person name="Plott C."/>
            <person name="Barry K."/>
            <person name="Rajasekar S."/>
            <person name="Grimwood J."/>
            <person name="Han X."/>
            <person name="Sun S."/>
            <person name="Hou Z."/>
            <person name="He W."/>
            <person name="Dai G."/>
            <person name="Sun C."/>
            <person name="Schmutz J."/>
            <person name="Leebens-Mack J.H."/>
            <person name="Li F.W."/>
            <person name="Wang L."/>
        </authorList>
    </citation>
    <scope>NUCLEOTIDE SEQUENCE [LARGE SCALE GENOMIC DNA]</scope>
    <source>
        <strain evidence="2">cv. PW_Plant_1</strain>
    </source>
</reference>
<accession>A0ACC2B386</accession>
<organism evidence="1 2">
    <name type="scientific">Diphasiastrum complanatum</name>
    <name type="common">Issler's clubmoss</name>
    <name type="synonym">Lycopodium complanatum</name>
    <dbReference type="NCBI Taxonomy" id="34168"/>
    <lineage>
        <taxon>Eukaryota</taxon>
        <taxon>Viridiplantae</taxon>
        <taxon>Streptophyta</taxon>
        <taxon>Embryophyta</taxon>
        <taxon>Tracheophyta</taxon>
        <taxon>Lycopodiopsida</taxon>
        <taxon>Lycopodiales</taxon>
        <taxon>Lycopodiaceae</taxon>
        <taxon>Lycopodioideae</taxon>
        <taxon>Diphasiastrum</taxon>
    </lineage>
</organism>
<evidence type="ECO:0000313" key="1">
    <source>
        <dbReference type="EMBL" id="KAJ7523809.1"/>
    </source>
</evidence>
<protein>
    <submittedName>
        <fullName evidence="1">Uncharacterized protein</fullName>
    </submittedName>
</protein>
<proteinExistence type="predicted"/>
<dbReference type="Proteomes" id="UP001162992">
    <property type="component" value="Chromosome 18"/>
</dbReference>
<comment type="caution">
    <text evidence="1">The sequence shown here is derived from an EMBL/GenBank/DDBJ whole genome shotgun (WGS) entry which is preliminary data.</text>
</comment>
<keyword evidence="2" id="KW-1185">Reference proteome</keyword>